<evidence type="ECO:0000259" key="15">
    <source>
        <dbReference type="PROSITE" id="PS51831"/>
    </source>
</evidence>
<comment type="similarity">
    <text evidence="3 14">Belongs to the aTrm56 family.</text>
</comment>
<dbReference type="NCBIfam" id="NF009343">
    <property type="entry name" value="PRK12703.1"/>
    <property type="match status" value="1"/>
</dbReference>
<dbReference type="NCBIfam" id="TIGR00277">
    <property type="entry name" value="HDIG"/>
    <property type="match status" value="1"/>
</dbReference>
<feature type="binding site" evidence="14">
    <location>
        <position position="80"/>
    </location>
    <ligand>
        <name>S-adenosyl-L-methionine</name>
        <dbReference type="ChEBI" id="CHEBI:59789"/>
    </ligand>
</feature>
<evidence type="ECO:0000256" key="6">
    <source>
        <dbReference type="ARBA" id="ARBA00013709"/>
    </source>
</evidence>
<evidence type="ECO:0000313" key="16">
    <source>
        <dbReference type="EMBL" id="GGM77710.1"/>
    </source>
</evidence>
<evidence type="ECO:0000256" key="4">
    <source>
        <dbReference type="ARBA" id="ARBA00011738"/>
    </source>
</evidence>
<evidence type="ECO:0000256" key="13">
    <source>
        <dbReference type="ARBA" id="ARBA00047792"/>
    </source>
</evidence>
<accession>A0AA37BS86</accession>
<dbReference type="InterPro" id="IPR003607">
    <property type="entry name" value="HD/PDEase_dom"/>
</dbReference>
<protein>
    <recommendedName>
        <fullName evidence="6 14">tRNA (cytidine(56)-2'-O)-methyltransferase</fullName>
        <ecNumber evidence="5 14">2.1.1.206</ecNumber>
    </recommendedName>
    <alternativeName>
        <fullName evidence="12 14">tRNA ribose 2'-O-methyltransferase aTrm56</fullName>
    </alternativeName>
</protein>
<keyword evidence="17" id="KW-1185">Reference proteome</keyword>
<sequence length="346" mass="38885">MNVTVLRINHRPTRDKRITTHVALTARAFGASTILVDQRDEELEDTIRDTVYRFGGDFRIESGVDPHRVMREFSGVKVHLTMYGIPVDQAVGRIREAAGDRGVLVVVGASKVPREYYEASDFNVAVTNQPISEVSALAIFLDRLFEGREMNAEFEARMRVIPSERGKRVVMLPDEADCMNILRDEGADERIIRHVRKVRDLAVAIGRAAGANLRLVEAGALLHDIGRTKTNGIDHAYAGAQILRRRNIDERVVRIVERHTGAGILPEEARKLGLPEGNYVPETLEEKIVAQADNLVSGDRYIGLSTVLEMYRKKGLQEPAERIERLHRELSEKAGTDLEAFFQEDQ</sequence>
<dbReference type="InterPro" id="IPR006675">
    <property type="entry name" value="HDIG_dom"/>
</dbReference>
<dbReference type="EMBL" id="BMNY01000003">
    <property type="protein sequence ID" value="GGM77710.1"/>
    <property type="molecule type" value="Genomic_DNA"/>
</dbReference>
<evidence type="ECO:0000256" key="10">
    <source>
        <dbReference type="ARBA" id="ARBA00022691"/>
    </source>
</evidence>
<reference evidence="16" key="1">
    <citation type="journal article" date="2014" name="Int. J. Syst. Evol. Microbiol.">
        <title>Complete genome sequence of Corynebacterium casei LMG S-19264T (=DSM 44701T), isolated from a smear-ripened cheese.</title>
        <authorList>
            <consortium name="US DOE Joint Genome Institute (JGI-PGF)"/>
            <person name="Walter F."/>
            <person name="Albersmeier A."/>
            <person name="Kalinowski J."/>
            <person name="Ruckert C."/>
        </authorList>
    </citation>
    <scope>NUCLEOTIDE SEQUENCE</scope>
    <source>
        <strain evidence="16">JCM 13583</strain>
    </source>
</reference>
<organism evidence="16 17">
    <name type="scientific">Thermogymnomonas acidicola</name>
    <dbReference type="NCBI Taxonomy" id="399579"/>
    <lineage>
        <taxon>Archaea</taxon>
        <taxon>Methanobacteriati</taxon>
        <taxon>Thermoplasmatota</taxon>
        <taxon>Thermoplasmata</taxon>
        <taxon>Thermoplasmatales</taxon>
        <taxon>Thermogymnomonas</taxon>
    </lineage>
</organism>
<name>A0AA37BS86_9ARCH</name>
<dbReference type="Proteomes" id="UP000632195">
    <property type="component" value="Unassembled WGS sequence"/>
</dbReference>
<dbReference type="PANTHER" id="PTHR42197:SF1">
    <property type="entry name" value="TRNA (CYTIDINE(56)-2'-O)-METHYLTRANSFERASE"/>
    <property type="match status" value="1"/>
</dbReference>
<evidence type="ECO:0000256" key="8">
    <source>
        <dbReference type="ARBA" id="ARBA00022603"/>
    </source>
</evidence>
<proteinExistence type="inferred from homology"/>
<evidence type="ECO:0000256" key="5">
    <source>
        <dbReference type="ARBA" id="ARBA00012624"/>
    </source>
</evidence>
<dbReference type="InterPro" id="IPR002845">
    <property type="entry name" value="tRNA_mtfrase_aTrm56"/>
</dbReference>
<dbReference type="InterPro" id="IPR006674">
    <property type="entry name" value="HD_domain"/>
</dbReference>
<dbReference type="EC" id="2.1.1.206" evidence="5 14"/>
<gene>
    <name evidence="16" type="ORF">GCM10007108_14790</name>
</gene>
<comment type="caution">
    <text evidence="16">The sequence shown here is derived from an EMBL/GenBank/DDBJ whole genome shotgun (WGS) entry which is preliminary data.</text>
</comment>
<dbReference type="RefSeq" id="WP_188681616.1">
    <property type="nucleotide sequence ID" value="NZ_BMNY01000003.1"/>
</dbReference>
<comment type="subunit">
    <text evidence="4 14">Homodimer.</text>
</comment>
<evidence type="ECO:0000256" key="7">
    <source>
        <dbReference type="ARBA" id="ARBA00022490"/>
    </source>
</evidence>
<evidence type="ECO:0000256" key="3">
    <source>
        <dbReference type="ARBA" id="ARBA00010324"/>
    </source>
</evidence>
<dbReference type="InterPro" id="IPR029028">
    <property type="entry name" value="Alpha/beta_knot_MTases"/>
</dbReference>
<comment type="function">
    <text evidence="1 14">Specifically catalyzes the AdoMet-dependent 2'-O-ribose methylation of cytidine at position 56 in tRNAs.</text>
</comment>
<dbReference type="CDD" id="cd18083">
    <property type="entry name" value="aTrm56-like"/>
    <property type="match status" value="1"/>
</dbReference>
<dbReference type="SUPFAM" id="SSF75217">
    <property type="entry name" value="alpha/beta knot"/>
    <property type="match status" value="1"/>
</dbReference>
<keyword evidence="10 14" id="KW-0949">S-adenosyl-L-methionine</keyword>
<evidence type="ECO:0000256" key="2">
    <source>
        <dbReference type="ARBA" id="ARBA00004496"/>
    </source>
</evidence>
<dbReference type="PANTHER" id="PTHR42197">
    <property type="entry name" value="TRNA (CYTIDINE(56)-2'-O)-METHYLTRANSFERASE"/>
    <property type="match status" value="1"/>
</dbReference>
<comment type="caution">
    <text evidence="14">Lacks conserved residue(s) required for the propagation of feature annotation.</text>
</comment>
<dbReference type="SUPFAM" id="SSF109604">
    <property type="entry name" value="HD-domain/PDEase-like"/>
    <property type="match status" value="1"/>
</dbReference>
<feature type="domain" description="HD" evidence="15">
    <location>
        <begin position="191"/>
        <end position="298"/>
    </location>
</feature>
<evidence type="ECO:0000256" key="14">
    <source>
        <dbReference type="HAMAP-Rule" id="MF_00077"/>
    </source>
</evidence>
<reference evidence="16" key="2">
    <citation type="submission" date="2022-09" db="EMBL/GenBank/DDBJ databases">
        <authorList>
            <person name="Sun Q."/>
            <person name="Ohkuma M."/>
        </authorList>
    </citation>
    <scope>NUCLEOTIDE SEQUENCE</scope>
    <source>
        <strain evidence="16">JCM 13583</strain>
    </source>
</reference>
<dbReference type="SMART" id="SM00471">
    <property type="entry name" value="HDc"/>
    <property type="match status" value="1"/>
</dbReference>
<dbReference type="GO" id="GO:0005737">
    <property type="term" value="C:cytoplasm"/>
    <property type="evidence" value="ECO:0007669"/>
    <property type="project" value="UniProtKB-SubCell"/>
</dbReference>
<evidence type="ECO:0000256" key="12">
    <source>
        <dbReference type="ARBA" id="ARBA00029826"/>
    </source>
</evidence>
<keyword evidence="8 14" id="KW-0489">Methyltransferase</keyword>
<dbReference type="AlphaFoldDB" id="A0AA37BS86"/>
<keyword evidence="11 14" id="KW-0819">tRNA processing</keyword>
<keyword evidence="7 14" id="KW-0963">Cytoplasm</keyword>
<evidence type="ECO:0000256" key="9">
    <source>
        <dbReference type="ARBA" id="ARBA00022679"/>
    </source>
</evidence>
<dbReference type="Pfam" id="PF01994">
    <property type="entry name" value="Trm56"/>
    <property type="match status" value="1"/>
</dbReference>
<dbReference type="Gene3D" id="1.10.3210.10">
    <property type="entry name" value="Hypothetical protein af1432"/>
    <property type="match status" value="1"/>
</dbReference>
<dbReference type="Pfam" id="PF01966">
    <property type="entry name" value="HD"/>
    <property type="match status" value="1"/>
</dbReference>
<evidence type="ECO:0000256" key="11">
    <source>
        <dbReference type="ARBA" id="ARBA00022694"/>
    </source>
</evidence>
<comment type="subcellular location">
    <subcellularLocation>
        <location evidence="2 14">Cytoplasm</location>
    </subcellularLocation>
</comment>
<comment type="catalytic activity">
    <reaction evidence="13 14">
        <text>cytidine(56) in tRNA + S-adenosyl-L-methionine = 2'-O-methylcytidine(56) in tRNA + S-adenosyl-L-homocysteine + H(+)</text>
        <dbReference type="Rhea" id="RHEA:42968"/>
        <dbReference type="Rhea" id="RHEA-COMP:10308"/>
        <dbReference type="Rhea" id="RHEA-COMP:10309"/>
        <dbReference type="ChEBI" id="CHEBI:15378"/>
        <dbReference type="ChEBI" id="CHEBI:57856"/>
        <dbReference type="ChEBI" id="CHEBI:59789"/>
        <dbReference type="ChEBI" id="CHEBI:74495"/>
        <dbReference type="ChEBI" id="CHEBI:82748"/>
        <dbReference type="EC" id="2.1.1.206"/>
    </reaction>
</comment>
<dbReference type="CDD" id="cd00077">
    <property type="entry name" value="HDc"/>
    <property type="match status" value="1"/>
</dbReference>
<keyword evidence="9 14" id="KW-0808">Transferase</keyword>
<dbReference type="PROSITE" id="PS51831">
    <property type="entry name" value="HD"/>
    <property type="match status" value="1"/>
</dbReference>
<evidence type="ECO:0000256" key="1">
    <source>
        <dbReference type="ARBA" id="ARBA00003959"/>
    </source>
</evidence>
<dbReference type="NCBIfam" id="NF003048">
    <property type="entry name" value="PRK03958.1"/>
    <property type="match status" value="1"/>
</dbReference>
<dbReference type="InterPro" id="IPR029026">
    <property type="entry name" value="tRNA_m1G_MTases_N"/>
</dbReference>
<dbReference type="GO" id="GO:0002128">
    <property type="term" value="P:tRNA nucleoside ribose methylation"/>
    <property type="evidence" value="ECO:0007669"/>
    <property type="project" value="UniProtKB-UniRule"/>
</dbReference>
<dbReference type="GO" id="GO:0106059">
    <property type="term" value="F:tRNA (cytidine(56)-2'-O)-methyltransferase activity"/>
    <property type="evidence" value="ECO:0007669"/>
    <property type="project" value="UniProtKB-EC"/>
</dbReference>
<dbReference type="Gene3D" id="3.40.1280.10">
    <property type="match status" value="1"/>
</dbReference>
<dbReference type="HAMAP" id="MF_00077">
    <property type="entry name" value="tRNA_methyltr_aTrm56"/>
    <property type="match status" value="1"/>
</dbReference>
<evidence type="ECO:0000313" key="17">
    <source>
        <dbReference type="Proteomes" id="UP000632195"/>
    </source>
</evidence>